<keyword evidence="4" id="KW-1185">Reference proteome</keyword>
<accession>A0ABU6VVE5</accession>
<evidence type="ECO:0000313" key="3">
    <source>
        <dbReference type="EMBL" id="MED6176683.1"/>
    </source>
</evidence>
<feature type="region of interest" description="Disordered" evidence="1">
    <location>
        <begin position="94"/>
        <end position="121"/>
    </location>
</feature>
<evidence type="ECO:0000313" key="4">
    <source>
        <dbReference type="Proteomes" id="UP001341840"/>
    </source>
</evidence>
<evidence type="ECO:0000256" key="1">
    <source>
        <dbReference type="SAM" id="MobiDB-lite"/>
    </source>
</evidence>
<protein>
    <recommendedName>
        <fullName evidence="2">PB1-like domain-containing protein</fullName>
    </recommendedName>
</protein>
<gene>
    <name evidence="3" type="ORF">PIB30_090587</name>
</gene>
<feature type="non-terminal residue" evidence="3">
    <location>
        <position position="121"/>
    </location>
</feature>
<dbReference type="InterPro" id="IPR058594">
    <property type="entry name" value="PB1-like_dom_pln"/>
</dbReference>
<evidence type="ECO:0000259" key="2">
    <source>
        <dbReference type="Pfam" id="PF26130"/>
    </source>
</evidence>
<dbReference type="EMBL" id="JASCZI010152794">
    <property type="protein sequence ID" value="MED6176683.1"/>
    <property type="molecule type" value="Genomic_DNA"/>
</dbReference>
<feature type="domain" description="PB1-like" evidence="2">
    <location>
        <begin position="1"/>
        <end position="72"/>
    </location>
</feature>
<dbReference type="Pfam" id="PF26130">
    <property type="entry name" value="PB1-like"/>
    <property type="match status" value="1"/>
</dbReference>
<organism evidence="3 4">
    <name type="scientific">Stylosanthes scabra</name>
    <dbReference type="NCBI Taxonomy" id="79078"/>
    <lineage>
        <taxon>Eukaryota</taxon>
        <taxon>Viridiplantae</taxon>
        <taxon>Streptophyta</taxon>
        <taxon>Embryophyta</taxon>
        <taxon>Tracheophyta</taxon>
        <taxon>Spermatophyta</taxon>
        <taxon>Magnoliopsida</taxon>
        <taxon>eudicotyledons</taxon>
        <taxon>Gunneridae</taxon>
        <taxon>Pentapetalae</taxon>
        <taxon>rosids</taxon>
        <taxon>fabids</taxon>
        <taxon>Fabales</taxon>
        <taxon>Fabaceae</taxon>
        <taxon>Papilionoideae</taxon>
        <taxon>50 kb inversion clade</taxon>
        <taxon>dalbergioids sensu lato</taxon>
        <taxon>Dalbergieae</taxon>
        <taxon>Pterocarpus clade</taxon>
        <taxon>Stylosanthes</taxon>
    </lineage>
</organism>
<reference evidence="3 4" key="1">
    <citation type="journal article" date="2023" name="Plants (Basel)">
        <title>Bridging the Gap: Combining Genomics and Transcriptomics Approaches to Understand Stylosanthes scabra, an Orphan Legume from the Brazilian Caatinga.</title>
        <authorList>
            <person name="Ferreira-Neto J.R.C."/>
            <person name="da Silva M.D."/>
            <person name="Binneck E."/>
            <person name="de Melo N.F."/>
            <person name="da Silva R.H."/>
            <person name="de Melo A.L.T.M."/>
            <person name="Pandolfi V."/>
            <person name="Bustamante F.O."/>
            <person name="Brasileiro-Vidal A.C."/>
            <person name="Benko-Iseppon A.M."/>
        </authorList>
    </citation>
    <scope>NUCLEOTIDE SEQUENCE [LARGE SCALE GENOMIC DNA]</scope>
    <source>
        <tissue evidence="3">Leaves</tissue>
    </source>
</reference>
<dbReference type="Proteomes" id="UP001341840">
    <property type="component" value="Unassembled WGS sequence"/>
</dbReference>
<sequence length="121" mass="13882">MDIDFVNYGDLVKLLESIGFNKFKKLKWYDFVEDVLERGLHPLNGDVHINEMCEHLMRNIGLVNEFHVYVEHEVDVPIPAEVEREPEVEEVVVEKVLSSSSSSTDDGGYESADDELYKPPL</sequence>
<name>A0ABU6VVE5_9FABA</name>
<feature type="compositionally biased region" description="Low complexity" evidence="1">
    <location>
        <begin position="94"/>
        <end position="103"/>
    </location>
</feature>
<proteinExistence type="predicted"/>
<comment type="caution">
    <text evidence="3">The sequence shown here is derived from an EMBL/GenBank/DDBJ whole genome shotgun (WGS) entry which is preliminary data.</text>
</comment>